<dbReference type="Gene3D" id="3.40.50.1820">
    <property type="entry name" value="alpha/beta hydrolase"/>
    <property type="match status" value="1"/>
</dbReference>
<organism evidence="5 6">
    <name type="scientific">Solirubrobacter phytolaccae</name>
    <dbReference type="NCBI Taxonomy" id="1404360"/>
    <lineage>
        <taxon>Bacteria</taxon>
        <taxon>Bacillati</taxon>
        <taxon>Actinomycetota</taxon>
        <taxon>Thermoleophilia</taxon>
        <taxon>Solirubrobacterales</taxon>
        <taxon>Solirubrobacteraceae</taxon>
        <taxon>Solirubrobacter</taxon>
    </lineage>
</organism>
<comment type="caution">
    <text evidence="5">The sequence shown here is derived from an EMBL/GenBank/DDBJ whole genome shotgun (WGS) entry which is preliminary data.</text>
</comment>
<comment type="similarity">
    <text evidence="1">Belongs to the 'GDXG' lipolytic enzyme family.</text>
</comment>
<evidence type="ECO:0000256" key="3">
    <source>
        <dbReference type="PROSITE-ProRule" id="PRU10038"/>
    </source>
</evidence>
<keyword evidence="6" id="KW-1185">Reference proteome</keyword>
<dbReference type="GO" id="GO:0016787">
    <property type="term" value="F:hydrolase activity"/>
    <property type="evidence" value="ECO:0007669"/>
    <property type="project" value="UniProtKB-KW"/>
</dbReference>
<dbReference type="SUPFAM" id="SSF53474">
    <property type="entry name" value="alpha/beta-Hydrolases"/>
    <property type="match status" value="1"/>
</dbReference>
<dbReference type="InterPro" id="IPR029058">
    <property type="entry name" value="AB_hydrolase_fold"/>
</dbReference>
<name>A0A9X3NDG9_9ACTN</name>
<dbReference type="PANTHER" id="PTHR48081:SF8">
    <property type="entry name" value="ALPHA_BETA HYDROLASE FOLD-3 DOMAIN-CONTAINING PROTEIN-RELATED"/>
    <property type="match status" value="1"/>
</dbReference>
<dbReference type="Proteomes" id="UP001147653">
    <property type="component" value="Unassembled WGS sequence"/>
</dbReference>
<protein>
    <submittedName>
        <fullName evidence="5">Alpha/beta hydrolase</fullName>
    </submittedName>
</protein>
<evidence type="ECO:0000313" key="5">
    <source>
        <dbReference type="EMBL" id="MDA0184660.1"/>
    </source>
</evidence>
<dbReference type="Pfam" id="PF07859">
    <property type="entry name" value="Abhydrolase_3"/>
    <property type="match status" value="1"/>
</dbReference>
<sequence>MNEEIQRILDALPDDGPPAHEVPIEQARMAHLTETEVLAGEGVPVEHVADEEIAGVPVRVYEPAGAEGTIVYLHGGGWVMGNRDSVDAVCRALAHDARARVVSIDYRLAPEHPFPAALNDSLNVVRALESPVVVAGDSAGGNLAAVVALKLPVVLQLLIYPVTDAGLNTPSYSEFDGDFGLTAASMRRFFKLYLDGAQGLDPDVSPLRADLSNAPPAYVITASHDVLRDDGEAYAAALREAGVEVTLNRVDGTVHGFWRWQTTEIARATVREAAEAARQALG</sequence>
<feature type="active site" evidence="3">
    <location>
        <position position="138"/>
    </location>
</feature>
<dbReference type="InterPro" id="IPR013094">
    <property type="entry name" value="AB_hydrolase_3"/>
</dbReference>
<dbReference type="AlphaFoldDB" id="A0A9X3NDG9"/>
<dbReference type="PANTHER" id="PTHR48081">
    <property type="entry name" value="AB HYDROLASE SUPERFAMILY PROTEIN C4A8.06C"/>
    <property type="match status" value="1"/>
</dbReference>
<evidence type="ECO:0000259" key="4">
    <source>
        <dbReference type="Pfam" id="PF07859"/>
    </source>
</evidence>
<dbReference type="PROSITE" id="PS01174">
    <property type="entry name" value="LIPASE_GDXG_SER"/>
    <property type="match status" value="1"/>
</dbReference>
<evidence type="ECO:0000313" key="6">
    <source>
        <dbReference type="Proteomes" id="UP001147653"/>
    </source>
</evidence>
<keyword evidence="2 5" id="KW-0378">Hydrolase</keyword>
<feature type="domain" description="Alpha/beta hydrolase fold-3" evidence="4">
    <location>
        <begin position="70"/>
        <end position="258"/>
    </location>
</feature>
<gene>
    <name evidence="5" type="ORF">OJ997_30440</name>
</gene>
<dbReference type="EMBL" id="JAPDDP010000082">
    <property type="protein sequence ID" value="MDA0184660.1"/>
    <property type="molecule type" value="Genomic_DNA"/>
</dbReference>
<evidence type="ECO:0000256" key="1">
    <source>
        <dbReference type="ARBA" id="ARBA00010515"/>
    </source>
</evidence>
<reference evidence="5" key="1">
    <citation type="submission" date="2022-10" db="EMBL/GenBank/DDBJ databases">
        <title>The WGS of Solirubrobacter phytolaccae KCTC 29190.</title>
        <authorList>
            <person name="Jiang Z."/>
        </authorList>
    </citation>
    <scope>NUCLEOTIDE SEQUENCE</scope>
    <source>
        <strain evidence="5">KCTC 29190</strain>
    </source>
</reference>
<dbReference type="InterPro" id="IPR033140">
    <property type="entry name" value="Lipase_GDXG_put_SER_AS"/>
</dbReference>
<accession>A0A9X3NDG9</accession>
<evidence type="ECO:0000256" key="2">
    <source>
        <dbReference type="ARBA" id="ARBA00022801"/>
    </source>
</evidence>
<dbReference type="InterPro" id="IPR050300">
    <property type="entry name" value="GDXG_lipolytic_enzyme"/>
</dbReference>
<dbReference type="RefSeq" id="WP_270029114.1">
    <property type="nucleotide sequence ID" value="NZ_JAPDDP010000082.1"/>
</dbReference>
<proteinExistence type="inferred from homology"/>